<dbReference type="AlphaFoldDB" id="E0NTR9"/>
<protein>
    <submittedName>
        <fullName evidence="1">Uncharacterized protein</fullName>
    </submittedName>
</protein>
<reference evidence="1" key="1">
    <citation type="submission" date="2010-07" db="EMBL/GenBank/DDBJ databases">
        <authorList>
            <person name="Muzny D."/>
            <person name="Qin X."/>
            <person name="Deng J."/>
            <person name="Jiang H."/>
            <person name="Liu Y."/>
            <person name="Qu J."/>
            <person name="Song X.-Z."/>
            <person name="Zhang L."/>
            <person name="Thornton R."/>
            <person name="Coyle M."/>
            <person name="Francisco L."/>
            <person name="Jackson L."/>
            <person name="Javaid M."/>
            <person name="Korchina V."/>
            <person name="Kovar C."/>
            <person name="Mata R."/>
            <person name="Mathew T."/>
            <person name="Ngo R."/>
            <person name="Nguyen L."/>
            <person name="Nguyen N."/>
            <person name="Okwuonu G."/>
            <person name="Ongeri F."/>
            <person name="Pham C."/>
            <person name="Simmons D."/>
            <person name="Wilczek-Boney K."/>
            <person name="Hale W."/>
            <person name="Jakkamsetti A."/>
            <person name="Pham P."/>
            <person name="Ruth R."/>
            <person name="San Lucas F."/>
            <person name="Warren J."/>
            <person name="Zhang J."/>
            <person name="Zhao Z."/>
            <person name="Zhou C."/>
            <person name="Zhu D."/>
            <person name="Lee S."/>
            <person name="Bess C."/>
            <person name="Blankenburg K."/>
            <person name="Forbes L."/>
            <person name="Fu Q."/>
            <person name="Gubbala S."/>
            <person name="Hirani K."/>
            <person name="Jayaseelan J.C."/>
            <person name="Lara F."/>
            <person name="Munidasa M."/>
            <person name="Palculict T."/>
            <person name="Patil S."/>
            <person name="Pu L.-L."/>
            <person name="Saada N."/>
            <person name="Tang L."/>
            <person name="Weissenberger G."/>
            <person name="Zhu Y."/>
            <person name="Hemphill L."/>
            <person name="Shang Y."/>
            <person name="Youmans B."/>
            <person name="Ayvaz T."/>
            <person name="Ross M."/>
            <person name="Santibanez J."/>
            <person name="Aqrawi P."/>
            <person name="Gross S."/>
            <person name="Joshi V."/>
            <person name="Fowler G."/>
            <person name="Nazareth L."/>
            <person name="Reid J."/>
            <person name="Worley K."/>
            <person name="Petrosino J."/>
            <person name="Highlander S."/>
            <person name="Gibbs R."/>
        </authorList>
    </citation>
    <scope>NUCLEOTIDE SEQUENCE [LARGE SCALE GENOMIC DNA]</scope>
    <source>
        <strain evidence="1">DSM 16973</strain>
    </source>
</reference>
<evidence type="ECO:0000313" key="2">
    <source>
        <dbReference type="Proteomes" id="UP000004394"/>
    </source>
</evidence>
<dbReference type="EMBL" id="AEEI01000050">
    <property type="protein sequence ID" value="EFM01452.1"/>
    <property type="molecule type" value="Genomic_DNA"/>
</dbReference>
<gene>
    <name evidence="1" type="ORF">HMPREF0658_1572</name>
</gene>
<dbReference type="Proteomes" id="UP000004394">
    <property type="component" value="Unassembled WGS sequence"/>
</dbReference>
<dbReference type="RefSeq" id="WP_006949732.1">
    <property type="nucleotide sequence ID" value="NZ_BAJI01000002.1"/>
</dbReference>
<accession>E0NTR9</accession>
<dbReference type="HOGENOM" id="CLU_3171633_0_0_10"/>
<proteinExistence type="predicted"/>
<sequence>MTSRKQSVRTSERHNEEALRQFVTDFLTSGSAIGAYALKYSKIAERF</sequence>
<evidence type="ECO:0000313" key="1">
    <source>
        <dbReference type="EMBL" id="EFM01452.1"/>
    </source>
</evidence>
<name>E0NTR9_9BACT</name>
<comment type="caution">
    <text evidence="1">The sequence shown here is derived from an EMBL/GenBank/DDBJ whole genome shotgun (WGS) entry which is preliminary data.</text>
</comment>
<organism evidence="1 2">
    <name type="scientific">Hoylesella marshii DSM 16973 = JCM 13450</name>
    <dbReference type="NCBI Taxonomy" id="862515"/>
    <lineage>
        <taxon>Bacteria</taxon>
        <taxon>Pseudomonadati</taxon>
        <taxon>Bacteroidota</taxon>
        <taxon>Bacteroidia</taxon>
        <taxon>Bacteroidales</taxon>
        <taxon>Prevotellaceae</taxon>
        <taxon>Hoylesella</taxon>
    </lineage>
</organism>
<dbReference type="BioCyc" id="PMAR862515-HMP:GMOO-1596-MONOMER"/>
<keyword evidence="2" id="KW-1185">Reference proteome</keyword>